<protein>
    <recommendedName>
        <fullName evidence="3">Replication-relaxation</fullName>
    </recommendedName>
</protein>
<evidence type="ECO:0000313" key="2">
    <source>
        <dbReference type="Proteomes" id="UP000323732"/>
    </source>
</evidence>
<name>A0A5D4RWU9_9BACI</name>
<dbReference type="Gene3D" id="1.10.10.10">
    <property type="entry name" value="Winged helix-like DNA-binding domain superfamily/Winged helix DNA-binding domain"/>
    <property type="match status" value="1"/>
</dbReference>
<proteinExistence type="predicted"/>
<dbReference type="EMBL" id="VTES01000015">
    <property type="protein sequence ID" value="TYS55797.1"/>
    <property type="molecule type" value="Genomic_DNA"/>
</dbReference>
<evidence type="ECO:0008006" key="3">
    <source>
        <dbReference type="Google" id="ProtNLM"/>
    </source>
</evidence>
<organism evidence="1 2">
    <name type="scientific">Bacillus infantis</name>
    <dbReference type="NCBI Taxonomy" id="324767"/>
    <lineage>
        <taxon>Bacteria</taxon>
        <taxon>Bacillati</taxon>
        <taxon>Bacillota</taxon>
        <taxon>Bacilli</taxon>
        <taxon>Bacillales</taxon>
        <taxon>Bacillaceae</taxon>
        <taxon>Bacillus</taxon>
    </lineage>
</organism>
<dbReference type="InterPro" id="IPR025855">
    <property type="entry name" value="Replic_Relax"/>
</dbReference>
<gene>
    <name evidence="1" type="ORF">FZD47_25570</name>
</gene>
<dbReference type="Proteomes" id="UP000323732">
    <property type="component" value="Unassembled WGS sequence"/>
</dbReference>
<dbReference type="RefSeq" id="WP_148951163.1">
    <property type="nucleotide sequence ID" value="NZ_VTES01000015.1"/>
</dbReference>
<dbReference type="InterPro" id="IPR036388">
    <property type="entry name" value="WH-like_DNA-bd_sf"/>
</dbReference>
<accession>A0A5D4RWU9</accession>
<dbReference type="Pfam" id="PF13814">
    <property type="entry name" value="Replic_Relax"/>
    <property type="match status" value="1"/>
</dbReference>
<reference evidence="1 2" key="1">
    <citation type="submission" date="2019-08" db="EMBL/GenBank/DDBJ databases">
        <title>Bacillus genomes from the desert of Cuatro Cienegas, Coahuila.</title>
        <authorList>
            <person name="Olmedo-Alvarez G."/>
        </authorList>
    </citation>
    <scope>NUCLEOTIDE SEQUENCE [LARGE SCALE GENOMIC DNA]</scope>
    <source>
        <strain evidence="1 2">CH37_1T</strain>
    </source>
</reference>
<comment type="caution">
    <text evidence="1">The sequence shown here is derived from an EMBL/GenBank/DDBJ whole genome shotgun (WGS) entry which is preliminary data.</text>
</comment>
<dbReference type="AlphaFoldDB" id="A0A5D4RWU9"/>
<sequence length="198" mass="23342">MKKMALREQREENILLSLRKLNYLTRSQLQALHRLGTARNASRFMKRLQDQGFVSSFRDGENVYYLNQEGRERVGATKVCKKTAQARHHIMRNSAFIAFGSPMSWKAEMKLEVPGEVRIIADALFLKDKRYHIVEVDHQQKMSANRAKVKKYRRLMELSVFEQPPVFIWVTTTEFRRKQLLHICEGLDVQVFTITDFH</sequence>
<evidence type="ECO:0000313" key="1">
    <source>
        <dbReference type="EMBL" id="TYS55797.1"/>
    </source>
</evidence>